<dbReference type="PROSITE" id="PS51471">
    <property type="entry name" value="FE2OG_OXY"/>
    <property type="match status" value="1"/>
</dbReference>
<keyword evidence="4" id="KW-1185">Reference proteome</keyword>
<gene>
    <name evidence="3" type="ORF">DEBURN_LOCUS6186</name>
</gene>
<dbReference type="Gene3D" id="2.60.120.590">
    <property type="entry name" value="Alpha-ketoglutarate-dependent dioxygenase AlkB-like"/>
    <property type="match status" value="1"/>
</dbReference>
<feature type="region of interest" description="Disordered" evidence="1">
    <location>
        <begin position="1"/>
        <end position="40"/>
    </location>
</feature>
<dbReference type="OrthoDB" id="545910at2759"/>
<feature type="domain" description="Fe2OG dioxygenase" evidence="2">
    <location>
        <begin position="148"/>
        <end position="246"/>
    </location>
</feature>
<accession>A0A9N9FGI1</accession>
<dbReference type="InterPro" id="IPR032854">
    <property type="entry name" value="ALKBH3"/>
</dbReference>
<evidence type="ECO:0000256" key="1">
    <source>
        <dbReference type="SAM" id="MobiDB-lite"/>
    </source>
</evidence>
<sequence>MEDHENARNASNESNPKQTNNSLSMSKQQTSIEQFFDSKEKATESSKESYRFYKLEMPQAEVLYYPSILSSEECSKSYTELINLPYWIRPTFKIYGRPVLAHRLTCSFGSNPNKAYHYSGTLASADALEYPPSIKLIKEKLEFILNTDFNFVLLNWYKNGSDYIGEHSDDERGLAPNGMIASVSLGASRKFVFRNKLNKKNVQKLISQNGSLMIMKGTTQKYWKHYIPKEKKITEGRISLTFRQLI</sequence>
<protein>
    <submittedName>
        <fullName evidence="3">11584_t:CDS:1</fullName>
    </submittedName>
</protein>
<evidence type="ECO:0000259" key="2">
    <source>
        <dbReference type="PROSITE" id="PS51471"/>
    </source>
</evidence>
<evidence type="ECO:0000313" key="3">
    <source>
        <dbReference type="EMBL" id="CAG8531983.1"/>
    </source>
</evidence>
<dbReference type="AlphaFoldDB" id="A0A9N9FGI1"/>
<name>A0A9N9FGI1_9GLOM</name>
<proteinExistence type="predicted"/>
<dbReference type="EMBL" id="CAJVPK010000614">
    <property type="protein sequence ID" value="CAG8531983.1"/>
    <property type="molecule type" value="Genomic_DNA"/>
</dbReference>
<dbReference type="GO" id="GO:0051213">
    <property type="term" value="F:dioxygenase activity"/>
    <property type="evidence" value="ECO:0007669"/>
    <property type="project" value="InterPro"/>
</dbReference>
<dbReference type="GO" id="GO:0006307">
    <property type="term" value="P:DNA alkylation repair"/>
    <property type="evidence" value="ECO:0007669"/>
    <property type="project" value="InterPro"/>
</dbReference>
<dbReference type="InterPro" id="IPR027450">
    <property type="entry name" value="AlkB-like"/>
</dbReference>
<dbReference type="InterPro" id="IPR005123">
    <property type="entry name" value="Oxoglu/Fe-dep_dioxygenase_dom"/>
</dbReference>
<comment type="caution">
    <text evidence="3">The sequence shown here is derived from an EMBL/GenBank/DDBJ whole genome shotgun (WGS) entry which is preliminary data.</text>
</comment>
<dbReference type="PANTHER" id="PTHR31212">
    <property type="entry name" value="ALPHA-KETOGLUTARATE-DEPENDENT DIOXYGENASE ALKB HOMOLOG 3"/>
    <property type="match status" value="1"/>
</dbReference>
<dbReference type="Pfam" id="PF13532">
    <property type="entry name" value="2OG-FeII_Oxy_2"/>
    <property type="match status" value="1"/>
</dbReference>
<feature type="compositionally biased region" description="Polar residues" evidence="1">
    <location>
        <begin position="8"/>
        <end position="33"/>
    </location>
</feature>
<dbReference type="Proteomes" id="UP000789706">
    <property type="component" value="Unassembled WGS sequence"/>
</dbReference>
<dbReference type="SUPFAM" id="SSF51197">
    <property type="entry name" value="Clavaminate synthase-like"/>
    <property type="match status" value="1"/>
</dbReference>
<organism evidence="3 4">
    <name type="scientific">Diversispora eburnea</name>
    <dbReference type="NCBI Taxonomy" id="1213867"/>
    <lineage>
        <taxon>Eukaryota</taxon>
        <taxon>Fungi</taxon>
        <taxon>Fungi incertae sedis</taxon>
        <taxon>Mucoromycota</taxon>
        <taxon>Glomeromycotina</taxon>
        <taxon>Glomeromycetes</taxon>
        <taxon>Diversisporales</taxon>
        <taxon>Diversisporaceae</taxon>
        <taxon>Diversispora</taxon>
    </lineage>
</organism>
<dbReference type="InterPro" id="IPR037151">
    <property type="entry name" value="AlkB-like_sf"/>
</dbReference>
<evidence type="ECO:0000313" key="4">
    <source>
        <dbReference type="Proteomes" id="UP000789706"/>
    </source>
</evidence>
<reference evidence="3" key="1">
    <citation type="submission" date="2021-06" db="EMBL/GenBank/DDBJ databases">
        <authorList>
            <person name="Kallberg Y."/>
            <person name="Tangrot J."/>
            <person name="Rosling A."/>
        </authorList>
    </citation>
    <scope>NUCLEOTIDE SEQUENCE</scope>
    <source>
        <strain evidence="3">AZ414A</strain>
    </source>
</reference>
<dbReference type="PANTHER" id="PTHR31212:SF4">
    <property type="entry name" value="ALPHA-KETOGLUTARATE-DEPENDENT DIOXYGENASE ALKB HOMOLOG 3"/>
    <property type="match status" value="1"/>
</dbReference>